<dbReference type="PANTHER" id="PTHR30255:SF2">
    <property type="entry name" value="SINGLE-STRANDED-DNA-SPECIFIC EXONUCLEASE RECJ"/>
    <property type="match status" value="1"/>
</dbReference>
<dbReference type="RefSeq" id="WP_114569065.1">
    <property type="nucleotide sequence ID" value="NZ_CABMMS010000005.1"/>
</dbReference>
<evidence type="ECO:0000256" key="4">
    <source>
        <dbReference type="ARBA" id="ARBA00022741"/>
    </source>
</evidence>
<evidence type="ECO:0000256" key="6">
    <source>
        <dbReference type="ARBA" id="ARBA00022839"/>
    </source>
</evidence>
<dbReference type="SUPFAM" id="SSF64182">
    <property type="entry name" value="DHH phosphoesterases"/>
    <property type="match status" value="1"/>
</dbReference>
<proteinExistence type="inferred from homology"/>
<keyword evidence="7" id="KW-0067">ATP-binding</keyword>
<dbReference type="Pfam" id="PF17768">
    <property type="entry name" value="RecJ_OB"/>
    <property type="match status" value="1"/>
</dbReference>
<evidence type="ECO:0000256" key="3">
    <source>
        <dbReference type="ARBA" id="ARBA00022722"/>
    </source>
</evidence>
<dbReference type="Gene3D" id="3.90.1640.30">
    <property type="match status" value="1"/>
</dbReference>
<dbReference type="InterPro" id="IPR027417">
    <property type="entry name" value="P-loop_NTPase"/>
</dbReference>
<organism evidence="10 11">
    <name type="scientific">Gordonibacter pamelaeae</name>
    <dbReference type="NCBI Taxonomy" id="471189"/>
    <lineage>
        <taxon>Bacteria</taxon>
        <taxon>Bacillati</taxon>
        <taxon>Actinomycetota</taxon>
        <taxon>Coriobacteriia</taxon>
        <taxon>Eggerthellales</taxon>
        <taxon>Eggerthellaceae</taxon>
        <taxon>Gordonibacter</taxon>
    </lineage>
</organism>
<dbReference type="OrthoDB" id="9809852at2"/>
<dbReference type="AlphaFoldDB" id="A0A369M0S7"/>
<dbReference type="SMART" id="SM00490">
    <property type="entry name" value="HELICc"/>
    <property type="match status" value="1"/>
</dbReference>
<dbReference type="SMART" id="SM00487">
    <property type="entry name" value="DEXDc"/>
    <property type="match status" value="1"/>
</dbReference>
<dbReference type="GO" id="GO:0006310">
    <property type="term" value="P:DNA recombination"/>
    <property type="evidence" value="ECO:0007669"/>
    <property type="project" value="InterPro"/>
</dbReference>
<dbReference type="EMBL" id="PPTS01000005">
    <property type="protein sequence ID" value="RDB65014.1"/>
    <property type="molecule type" value="Genomic_DNA"/>
</dbReference>
<keyword evidence="4" id="KW-0547">Nucleotide-binding</keyword>
<dbReference type="PROSITE" id="PS51192">
    <property type="entry name" value="HELICASE_ATP_BIND_1"/>
    <property type="match status" value="1"/>
</dbReference>
<dbReference type="GO" id="GO:0006281">
    <property type="term" value="P:DNA repair"/>
    <property type="evidence" value="ECO:0007669"/>
    <property type="project" value="InterPro"/>
</dbReference>
<feature type="domain" description="Helicase ATP-binding" evidence="8">
    <location>
        <begin position="649"/>
        <end position="833"/>
    </location>
</feature>
<dbReference type="Pfam" id="PF00271">
    <property type="entry name" value="Helicase_C"/>
    <property type="match status" value="1"/>
</dbReference>
<dbReference type="InterPro" id="IPR038763">
    <property type="entry name" value="DHH_sf"/>
</dbReference>
<evidence type="ECO:0000259" key="9">
    <source>
        <dbReference type="PROSITE" id="PS51194"/>
    </source>
</evidence>
<dbReference type="GO" id="GO:0005524">
    <property type="term" value="F:ATP binding"/>
    <property type="evidence" value="ECO:0007669"/>
    <property type="project" value="UniProtKB-KW"/>
</dbReference>
<dbReference type="Pfam" id="PF00270">
    <property type="entry name" value="DEAD"/>
    <property type="match status" value="1"/>
</dbReference>
<evidence type="ECO:0000313" key="11">
    <source>
        <dbReference type="Proteomes" id="UP000254000"/>
    </source>
</evidence>
<reference evidence="10 11" key="1">
    <citation type="journal article" date="2018" name="Elife">
        <title>Discovery and characterization of a prevalent human gut bacterial enzyme sufficient for the inactivation of a family of plant toxins.</title>
        <authorList>
            <person name="Koppel N."/>
            <person name="Bisanz J.E."/>
            <person name="Pandelia M.E."/>
            <person name="Turnbaugh P.J."/>
            <person name="Balskus E.P."/>
        </authorList>
    </citation>
    <scope>NUCLEOTIDE SEQUENCE [LARGE SCALE GENOMIC DNA]</scope>
    <source>
        <strain evidence="10 11">3C</strain>
    </source>
</reference>
<dbReference type="Pfam" id="PF02272">
    <property type="entry name" value="DHHA1"/>
    <property type="match status" value="1"/>
</dbReference>
<evidence type="ECO:0000256" key="7">
    <source>
        <dbReference type="ARBA" id="ARBA00022840"/>
    </source>
</evidence>
<keyword evidence="11" id="KW-1185">Reference proteome</keyword>
<evidence type="ECO:0000256" key="1">
    <source>
        <dbReference type="ARBA" id="ARBA00005915"/>
    </source>
</evidence>
<dbReference type="PROSITE" id="PS51194">
    <property type="entry name" value="HELICASE_CTER"/>
    <property type="match status" value="1"/>
</dbReference>
<sequence>MSAQFNIKAADPAAVSRIERGLGLPRFVAATLVARGISEPSEVRAFLEPSLDRDWLDPYTIPGLSEVADALEQVMRADGRILVFGDFDLDGISATSVLTRGLRALGAHADPFIPRRFEEGYGLTEAAFARARTLNPDFIVTVDCGIACKAEAAAIVAAGVGLAVTDHHEPVDLVPEDVPVADPKCDENCESAILAGVGVALKLVQVLGGRFGYPHLWRSYTDLATLGTVADLMPMRGENRALVSDGIRRMNSAPRPCIAALLGSSGAADKPVSATNLSFSLIPRLNAAGRMGDAQLALDLLMTDDFDAACRLAAELEAVNDQRRTIEAELSEIAKAQAADVYRGQRALVVSGDGWHEGVKGIVASRLVNTYGVPSLLFTITGDEARGSGRSVGQVNLFKAVEAASDLVTRFGGHEAAVGVTLPTANLPEFERRLCAYMDELPEGAFHPLIEIDACVALGELTLENVEKLDTLAPFGQENPVPCFLARDVTLANCRAVGAEKNHFSCALSDGRNTVAGIMFHCTDIEALMHTDSVVNAAFEVQIDEWRGRRSVKAMLQSLAPARTCCALEACLDPVERSFVADLYATSDAELCADVAHNPEDIEAYEAARAARRAEWERRAHEDPAGLEADIVRAIIGDGSLHASQRTVLDCLDAGRSVLAVMATGRGKSLLFQVHAAERALREGTASLFVYPLRALIADQAFHLNEALEPFGIAVAVLTGESTPEERRQTFAGLADGSVDIVLTTPEFLGYHAGEFARPGRVGFVVVDEAHHIGLARAGQRPAYAAIGQAVEQLAAGARTAGRPAPTVLALTATADDGIADAIRGALPLDELVLDETERANLGVDDRRNLKNRDDYLANLVAGGEKTVVYVNSREQSVAVARTLRKRVPQMAPLIGFYNAGLTRAERARVEQLFRTDALKVLVATSAFGEGVNIPNIRHVVLYHLPYNEVEFNQMSGRAGRDGAAAQVHLLFGRGDACVNEQVLRDMTPDHDCLAQVYRRLRALQRDHGDGFFTLGNVDLAKLASEGGHAVSSQSAACGVAVFRELGLIETHTAYASGEITRSIRVVDTASKVELTDSVRYREGLGERAIFSAFRDWAMGTDAASLHVRVSRPILPGSAPRGTR</sequence>
<comment type="similarity">
    <text evidence="1">Belongs to the RecJ family.</text>
</comment>
<dbReference type="InterPro" id="IPR011545">
    <property type="entry name" value="DEAD/DEAH_box_helicase_dom"/>
</dbReference>
<dbReference type="Proteomes" id="UP000254000">
    <property type="component" value="Unassembled WGS sequence"/>
</dbReference>
<dbReference type="InterPro" id="IPR051673">
    <property type="entry name" value="SSDNA_exonuclease_RecJ"/>
</dbReference>
<gene>
    <name evidence="10" type="primary">recJ</name>
    <name evidence="10" type="ORF">C1877_08770</name>
</gene>
<dbReference type="NCBIfam" id="TIGR00644">
    <property type="entry name" value="recJ"/>
    <property type="match status" value="1"/>
</dbReference>
<evidence type="ECO:0000259" key="8">
    <source>
        <dbReference type="PROSITE" id="PS51192"/>
    </source>
</evidence>
<dbReference type="Gene3D" id="3.40.50.300">
    <property type="entry name" value="P-loop containing nucleotide triphosphate hydrolases"/>
    <property type="match status" value="2"/>
</dbReference>
<dbReference type="InterPro" id="IPR004610">
    <property type="entry name" value="RecJ"/>
</dbReference>
<dbReference type="GO" id="GO:0008409">
    <property type="term" value="F:5'-3' exonuclease activity"/>
    <property type="evidence" value="ECO:0007669"/>
    <property type="project" value="InterPro"/>
</dbReference>
<dbReference type="InterPro" id="IPR041122">
    <property type="entry name" value="RecJ_OB"/>
</dbReference>
<evidence type="ECO:0000313" key="10">
    <source>
        <dbReference type="EMBL" id="RDB65014.1"/>
    </source>
</evidence>
<dbReference type="InterPro" id="IPR003156">
    <property type="entry name" value="DHHA1_dom"/>
</dbReference>
<dbReference type="Gene3D" id="3.10.310.30">
    <property type="match status" value="1"/>
</dbReference>
<dbReference type="GeneID" id="78359780"/>
<dbReference type="InterPro" id="IPR014001">
    <property type="entry name" value="Helicase_ATP-bd"/>
</dbReference>
<protein>
    <recommendedName>
        <fullName evidence="2">Single-stranded-DNA-specific exonuclease RecJ</fullName>
    </recommendedName>
</protein>
<name>A0A369M0S7_9ACTN</name>
<dbReference type="GO" id="GO:0003676">
    <property type="term" value="F:nucleic acid binding"/>
    <property type="evidence" value="ECO:0007669"/>
    <property type="project" value="InterPro"/>
</dbReference>
<accession>A0A369M0S7</accession>
<feature type="domain" description="Helicase C-terminal" evidence="9">
    <location>
        <begin position="852"/>
        <end position="1005"/>
    </location>
</feature>
<dbReference type="InterPro" id="IPR001667">
    <property type="entry name" value="DDH_dom"/>
</dbReference>
<dbReference type="InterPro" id="IPR001650">
    <property type="entry name" value="Helicase_C-like"/>
</dbReference>
<keyword evidence="6 10" id="KW-0269">Exonuclease</keyword>
<evidence type="ECO:0000256" key="2">
    <source>
        <dbReference type="ARBA" id="ARBA00019841"/>
    </source>
</evidence>
<dbReference type="PANTHER" id="PTHR30255">
    <property type="entry name" value="SINGLE-STRANDED-DNA-SPECIFIC EXONUCLEASE RECJ"/>
    <property type="match status" value="1"/>
</dbReference>
<dbReference type="SUPFAM" id="SSF52540">
    <property type="entry name" value="P-loop containing nucleoside triphosphate hydrolases"/>
    <property type="match status" value="1"/>
</dbReference>
<keyword evidence="3" id="KW-0540">Nuclease</keyword>
<evidence type="ECO:0000256" key="5">
    <source>
        <dbReference type="ARBA" id="ARBA00022801"/>
    </source>
</evidence>
<comment type="caution">
    <text evidence="10">The sequence shown here is derived from an EMBL/GenBank/DDBJ whole genome shotgun (WGS) entry which is preliminary data.</text>
</comment>
<dbReference type="Pfam" id="PF01368">
    <property type="entry name" value="DHH"/>
    <property type="match status" value="1"/>
</dbReference>
<keyword evidence="5" id="KW-0378">Hydrolase</keyword>